<sequence>EFKSTSSNVLNESNESISNTSNTHFEKGRIYTTQNKTYPLPNDHEEHSRLNLQHIVLRLVWQNNFFAPVEHLLNQEDAKVLDVGTGTGSWMLDMAASYSKAKFIGIDISPVQPGLNKPKNVEFVEANVLERLPFDDNTFDYLMEVDIQYKNMGSATKKVVNGLITMSRERGIDPRTCYKLQGYLEEHNQLCNIHCEIKESLNVDKLRIKNYSDFLMCLKPKLMNIIKVSSVEYDDLVKTVEKELSEFDCYFPHARAYAQKKISLKLGLEILSGVKSTIKLISKYYECACKNHKKKKNRKFKIT</sequence>
<dbReference type="EMBL" id="CAJVQC010006627">
    <property type="protein sequence ID" value="CAG8569185.1"/>
    <property type="molecule type" value="Genomic_DNA"/>
</dbReference>
<name>A0ACA9M487_9GLOM</name>
<comment type="caution">
    <text evidence="1">The sequence shown here is derived from an EMBL/GenBank/DDBJ whole genome shotgun (WGS) entry which is preliminary data.</text>
</comment>
<dbReference type="Proteomes" id="UP000789920">
    <property type="component" value="Unassembled WGS sequence"/>
</dbReference>
<protein>
    <submittedName>
        <fullName evidence="1">26086_t:CDS:1</fullName>
    </submittedName>
</protein>
<accession>A0ACA9M487</accession>
<keyword evidence="2" id="KW-1185">Reference proteome</keyword>
<organism evidence="1 2">
    <name type="scientific">Racocetra persica</name>
    <dbReference type="NCBI Taxonomy" id="160502"/>
    <lineage>
        <taxon>Eukaryota</taxon>
        <taxon>Fungi</taxon>
        <taxon>Fungi incertae sedis</taxon>
        <taxon>Mucoromycota</taxon>
        <taxon>Glomeromycotina</taxon>
        <taxon>Glomeromycetes</taxon>
        <taxon>Diversisporales</taxon>
        <taxon>Gigasporaceae</taxon>
        <taxon>Racocetra</taxon>
    </lineage>
</organism>
<feature type="non-terminal residue" evidence="1">
    <location>
        <position position="1"/>
    </location>
</feature>
<reference evidence="1" key="1">
    <citation type="submission" date="2021-06" db="EMBL/GenBank/DDBJ databases">
        <authorList>
            <person name="Kallberg Y."/>
            <person name="Tangrot J."/>
            <person name="Rosling A."/>
        </authorList>
    </citation>
    <scope>NUCLEOTIDE SEQUENCE</scope>
    <source>
        <strain evidence="1">MA461A</strain>
    </source>
</reference>
<evidence type="ECO:0000313" key="2">
    <source>
        <dbReference type="Proteomes" id="UP000789920"/>
    </source>
</evidence>
<gene>
    <name evidence="1" type="ORF">RPERSI_LOCUS4685</name>
</gene>
<evidence type="ECO:0000313" key="1">
    <source>
        <dbReference type="EMBL" id="CAG8569185.1"/>
    </source>
</evidence>
<proteinExistence type="predicted"/>